<dbReference type="Proteomes" id="UP001232725">
    <property type="component" value="Unassembled WGS sequence"/>
</dbReference>
<accession>A0ABT9ILG4</accession>
<evidence type="ECO:0000313" key="2">
    <source>
        <dbReference type="EMBL" id="MDP5226428.1"/>
    </source>
</evidence>
<feature type="transmembrane region" description="Helical" evidence="1">
    <location>
        <begin position="66"/>
        <end position="87"/>
    </location>
</feature>
<dbReference type="EMBL" id="JAVALS010000002">
    <property type="protein sequence ID" value="MDP5226428.1"/>
    <property type="molecule type" value="Genomic_DNA"/>
</dbReference>
<keyword evidence="3" id="KW-1185">Reference proteome</keyword>
<keyword evidence="1" id="KW-1133">Transmembrane helix</keyword>
<keyword evidence="1" id="KW-0472">Membrane</keyword>
<evidence type="ECO:0008006" key="4">
    <source>
        <dbReference type="Google" id="ProtNLM"/>
    </source>
</evidence>
<protein>
    <recommendedName>
        <fullName evidence="4">Alkaline shock response membrane anchor protein AmaP</fullName>
    </recommendedName>
</protein>
<reference evidence="2 3" key="1">
    <citation type="submission" date="2023-08" db="EMBL/GenBank/DDBJ databases">
        <title>Arthrobacter horti sp. nov., isolated from forest soil.</title>
        <authorList>
            <person name="Park M."/>
        </authorList>
    </citation>
    <scope>NUCLEOTIDE SEQUENCE [LARGE SCALE GENOMIC DNA]</scope>
    <source>
        <strain evidence="2 3">YJM1</strain>
    </source>
</reference>
<evidence type="ECO:0000313" key="3">
    <source>
        <dbReference type="Proteomes" id="UP001232725"/>
    </source>
</evidence>
<evidence type="ECO:0000256" key="1">
    <source>
        <dbReference type="SAM" id="Phobius"/>
    </source>
</evidence>
<name>A0ABT9ILG4_9MICC</name>
<comment type="caution">
    <text evidence="2">The sequence shown here is derived from an EMBL/GenBank/DDBJ whole genome shotgun (WGS) entry which is preliminary data.</text>
</comment>
<keyword evidence="1" id="KW-0812">Transmembrane</keyword>
<organism evidence="2 3">
    <name type="scientific">Arthrobacter horti</name>
    <dbReference type="NCBI Taxonomy" id="3068273"/>
    <lineage>
        <taxon>Bacteria</taxon>
        <taxon>Bacillati</taxon>
        <taxon>Actinomycetota</taxon>
        <taxon>Actinomycetes</taxon>
        <taxon>Micrococcales</taxon>
        <taxon>Micrococcaceae</taxon>
        <taxon>Arthrobacter</taxon>
    </lineage>
</organism>
<dbReference type="RefSeq" id="WP_305995479.1">
    <property type="nucleotide sequence ID" value="NZ_JAVALS010000002.1"/>
</dbReference>
<gene>
    <name evidence="2" type="ORF">Q9R02_04590</name>
</gene>
<sequence>MNGTPRGLNRFITGLLGLLLLLLGLGILLVSLVPPVAQAWRDFAAPLVRGLHGAYEATPLPAGSSWLYVVVAVVLLSVILLTIRWIAGQGQGRASLLVERPDHSATDGEVTISGNVAEQLLRAALSGRGDLLGLHVVTYQYRGITALRVRLFPRKGASPQKLVQDVESLLEGLDLMVGHHTPVLVHLGAGTRAMFTREERVR</sequence>
<proteinExistence type="predicted"/>